<dbReference type="KEGG" id="dpte:113789314"/>
<protein>
    <submittedName>
        <fullName evidence="3">Uncharacterized protein LOC113789314</fullName>
    </submittedName>
</protein>
<gene>
    <name evidence="3" type="primary">LOC113789314</name>
</gene>
<keyword evidence="1" id="KW-0732">Signal</keyword>
<dbReference type="RefSeq" id="XP_027194633.1">
    <property type="nucleotide sequence ID" value="XM_027338832.1"/>
</dbReference>
<proteinExistence type="predicted"/>
<feature type="chain" id="PRO_5027961969" evidence="1">
    <location>
        <begin position="26"/>
        <end position="110"/>
    </location>
</feature>
<keyword evidence="2" id="KW-1185">Reference proteome</keyword>
<accession>A0A6P6XPD3</accession>
<dbReference type="InParanoid" id="A0A6P6XPD3"/>
<evidence type="ECO:0000313" key="2">
    <source>
        <dbReference type="Proteomes" id="UP000515146"/>
    </source>
</evidence>
<feature type="signal peptide" evidence="1">
    <location>
        <begin position="1"/>
        <end position="25"/>
    </location>
</feature>
<evidence type="ECO:0000256" key="1">
    <source>
        <dbReference type="SAM" id="SignalP"/>
    </source>
</evidence>
<name>A0A6P6XPD3_DERPT</name>
<dbReference type="Proteomes" id="UP000515146">
    <property type="component" value="Unplaced"/>
</dbReference>
<evidence type="ECO:0000313" key="3">
    <source>
        <dbReference type="RefSeq" id="XP_027194633.1"/>
    </source>
</evidence>
<organism evidence="2 3">
    <name type="scientific">Dermatophagoides pteronyssinus</name>
    <name type="common">European house dust mite</name>
    <dbReference type="NCBI Taxonomy" id="6956"/>
    <lineage>
        <taxon>Eukaryota</taxon>
        <taxon>Metazoa</taxon>
        <taxon>Ecdysozoa</taxon>
        <taxon>Arthropoda</taxon>
        <taxon>Chelicerata</taxon>
        <taxon>Arachnida</taxon>
        <taxon>Acari</taxon>
        <taxon>Acariformes</taxon>
        <taxon>Sarcoptiformes</taxon>
        <taxon>Astigmata</taxon>
        <taxon>Psoroptidia</taxon>
        <taxon>Analgoidea</taxon>
        <taxon>Pyroglyphidae</taxon>
        <taxon>Dermatophagoidinae</taxon>
        <taxon>Dermatophagoides</taxon>
    </lineage>
</organism>
<reference evidence="3" key="1">
    <citation type="submission" date="2025-08" db="UniProtKB">
        <authorList>
            <consortium name="RefSeq"/>
        </authorList>
    </citation>
    <scope>IDENTIFICATION</scope>
    <source>
        <strain evidence="3">Airmid</strain>
    </source>
</reference>
<sequence>MKSTLIFSTILMAIILINQFDSIQSANIRTKRSIWDLITLPIDLIRVSDKLYRGCAKNEDTSDSHYRVFCHDIMKEIWNIDDDSDIDDETLNYCLLPCKAIHFLSFFLRF</sequence>
<dbReference type="AlphaFoldDB" id="A0A6P6XPD3"/>